<evidence type="ECO:0000313" key="1">
    <source>
        <dbReference type="EMBL" id="KAF7835341.1"/>
    </source>
</evidence>
<protein>
    <submittedName>
        <fullName evidence="1">Uncharacterized protein</fullName>
    </submittedName>
</protein>
<organism evidence="1 2">
    <name type="scientific">Senna tora</name>
    <dbReference type="NCBI Taxonomy" id="362788"/>
    <lineage>
        <taxon>Eukaryota</taxon>
        <taxon>Viridiplantae</taxon>
        <taxon>Streptophyta</taxon>
        <taxon>Embryophyta</taxon>
        <taxon>Tracheophyta</taxon>
        <taxon>Spermatophyta</taxon>
        <taxon>Magnoliopsida</taxon>
        <taxon>eudicotyledons</taxon>
        <taxon>Gunneridae</taxon>
        <taxon>Pentapetalae</taxon>
        <taxon>rosids</taxon>
        <taxon>fabids</taxon>
        <taxon>Fabales</taxon>
        <taxon>Fabaceae</taxon>
        <taxon>Caesalpinioideae</taxon>
        <taxon>Cassia clade</taxon>
        <taxon>Senna</taxon>
    </lineage>
</organism>
<evidence type="ECO:0000313" key="2">
    <source>
        <dbReference type="Proteomes" id="UP000634136"/>
    </source>
</evidence>
<gene>
    <name evidence="1" type="ORF">G2W53_010200</name>
</gene>
<reference evidence="1" key="1">
    <citation type="submission" date="2020-09" db="EMBL/GenBank/DDBJ databases">
        <title>Genome-Enabled Discovery of Anthraquinone Biosynthesis in Senna tora.</title>
        <authorList>
            <person name="Kang S.-H."/>
            <person name="Pandey R.P."/>
            <person name="Lee C.-M."/>
            <person name="Sim J.-S."/>
            <person name="Jeong J.-T."/>
            <person name="Choi B.-S."/>
            <person name="Jung M."/>
            <person name="Ginzburg D."/>
            <person name="Zhao K."/>
            <person name="Won S.Y."/>
            <person name="Oh T.-J."/>
            <person name="Yu Y."/>
            <person name="Kim N.-H."/>
            <person name="Lee O.R."/>
            <person name="Lee T.-H."/>
            <person name="Bashyal P."/>
            <person name="Kim T.-S."/>
            <person name="Lee W.-H."/>
            <person name="Kawkins C."/>
            <person name="Kim C.-K."/>
            <person name="Kim J.S."/>
            <person name="Ahn B.O."/>
            <person name="Rhee S.Y."/>
            <person name="Sohng J.K."/>
        </authorList>
    </citation>
    <scope>NUCLEOTIDE SEQUENCE</scope>
    <source>
        <tissue evidence="1">Leaf</tissue>
    </source>
</reference>
<dbReference type="EMBL" id="JAAIUW010000004">
    <property type="protein sequence ID" value="KAF7835341.1"/>
    <property type="molecule type" value="Genomic_DNA"/>
</dbReference>
<accession>A0A834WZG2</accession>
<proteinExistence type="predicted"/>
<dbReference type="AlphaFoldDB" id="A0A834WZG2"/>
<dbReference type="Proteomes" id="UP000634136">
    <property type="component" value="Unassembled WGS sequence"/>
</dbReference>
<name>A0A834WZG2_9FABA</name>
<comment type="caution">
    <text evidence="1">The sequence shown here is derived from an EMBL/GenBank/DDBJ whole genome shotgun (WGS) entry which is preliminary data.</text>
</comment>
<sequence>MEKEIVLYDTTKRLEAEALREVHKEVAQVIIH</sequence>
<keyword evidence="2" id="KW-1185">Reference proteome</keyword>